<dbReference type="Proteomes" id="UP000034805">
    <property type="component" value="Unassembled WGS sequence"/>
</dbReference>
<proteinExistence type="predicted"/>
<feature type="domain" description="U1-type" evidence="2">
    <location>
        <begin position="140"/>
        <end position="175"/>
    </location>
</feature>
<evidence type="ECO:0000313" key="4">
    <source>
        <dbReference type="Proteomes" id="UP000034805"/>
    </source>
</evidence>
<evidence type="ECO:0000313" key="3">
    <source>
        <dbReference type="EMBL" id="KPP60236.1"/>
    </source>
</evidence>
<comment type="caution">
    <text evidence="3">The sequence shown here is derived from an EMBL/GenBank/DDBJ whole genome shotgun (WGS) entry which is preliminary data.</text>
</comment>
<gene>
    <name evidence="3" type="ORF">Z043_121774</name>
</gene>
<feature type="non-terminal residue" evidence="3">
    <location>
        <position position="1"/>
    </location>
</feature>
<reference evidence="3 4" key="1">
    <citation type="submission" date="2015-08" db="EMBL/GenBank/DDBJ databases">
        <title>The genome of the Asian arowana (Scleropages formosus).</title>
        <authorList>
            <person name="Tan M.H."/>
            <person name="Gan H.M."/>
            <person name="Croft L.J."/>
            <person name="Austin C.M."/>
        </authorList>
    </citation>
    <scope>NUCLEOTIDE SEQUENCE [LARGE SCALE GENOMIC DNA]</scope>
    <source>
        <strain evidence="3">Aro1</strain>
    </source>
</reference>
<feature type="compositionally biased region" description="Basic and acidic residues" evidence="1">
    <location>
        <begin position="174"/>
        <end position="193"/>
    </location>
</feature>
<dbReference type="GO" id="GO:0008270">
    <property type="term" value="F:zinc ion binding"/>
    <property type="evidence" value="ECO:0007669"/>
    <property type="project" value="InterPro"/>
</dbReference>
<accession>A0A0P7Y3M7</accession>
<sequence length="193" mass="21145">WSPEPDPSEERTRRKERRGSSRSEEKEGSGLRSRSKSTQEEPPTKMARVQQEKEPSKERQREREGSAEGSRAPKEAPLKANESETKSGQEPGGSCIQSGTEGECGTDGSMTHSGAKAGEQVLMEVDAPHSPVGREFVQPVVGYLCSLCDAIFASEDEAKNKHCSSLSHRQRVRARLEAHRKPGDSDGSEQKKA</sequence>
<feature type="compositionally biased region" description="Basic and acidic residues" evidence="1">
    <location>
        <begin position="50"/>
        <end position="87"/>
    </location>
</feature>
<organism evidence="3 4">
    <name type="scientific">Scleropages formosus</name>
    <name type="common">Asian bonytongue</name>
    <name type="synonym">Osteoglossum formosum</name>
    <dbReference type="NCBI Taxonomy" id="113540"/>
    <lineage>
        <taxon>Eukaryota</taxon>
        <taxon>Metazoa</taxon>
        <taxon>Chordata</taxon>
        <taxon>Craniata</taxon>
        <taxon>Vertebrata</taxon>
        <taxon>Euteleostomi</taxon>
        <taxon>Actinopterygii</taxon>
        <taxon>Neopterygii</taxon>
        <taxon>Teleostei</taxon>
        <taxon>Osteoglossocephala</taxon>
        <taxon>Osteoglossomorpha</taxon>
        <taxon>Osteoglossiformes</taxon>
        <taxon>Osteoglossidae</taxon>
        <taxon>Scleropages</taxon>
    </lineage>
</organism>
<dbReference type="AlphaFoldDB" id="A0A0P7Y3M7"/>
<feature type="compositionally biased region" description="Basic and acidic residues" evidence="1">
    <location>
        <begin position="8"/>
        <end position="29"/>
    </location>
</feature>
<dbReference type="SMART" id="SM00451">
    <property type="entry name" value="ZnF_U1"/>
    <property type="match status" value="1"/>
</dbReference>
<dbReference type="GO" id="GO:0003676">
    <property type="term" value="F:nucleic acid binding"/>
    <property type="evidence" value="ECO:0007669"/>
    <property type="project" value="InterPro"/>
</dbReference>
<feature type="region of interest" description="Disordered" evidence="1">
    <location>
        <begin position="1"/>
        <end position="113"/>
    </location>
</feature>
<dbReference type="InterPro" id="IPR003604">
    <property type="entry name" value="Matrin/U1-like-C_Znf_C2H2"/>
</dbReference>
<name>A0A0P7Y3M7_SCLFO</name>
<feature type="region of interest" description="Disordered" evidence="1">
    <location>
        <begin position="158"/>
        <end position="193"/>
    </location>
</feature>
<evidence type="ECO:0000259" key="2">
    <source>
        <dbReference type="SMART" id="SM00451"/>
    </source>
</evidence>
<dbReference type="EMBL" id="JARO02010984">
    <property type="protein sequence ID" value="KPP60236.1"/>
    <property type="molecule type" value="Genomic_DNA"/>
</dbReference>
<protein>
    <recommendedName>
        <fullName evidence="2">U1-type domain-containing protein</fullName>
    </recommendedName>
</protein>
<evidence type="ECO:0000256" key="1">
    <source>
        <dbReference type="SAM" id="MobiDB-lite"/>
    </source>
</evidence>